<dbReference type="RefSeq" id="WP_184303383.1">
    <property type="nucleotide sequence ID" value="NZ_JACHXU010000004.1"/>
</dbReference>
<dbReference type="EMBL" id="JACHXU010000004">
    <property type="protein sequence ID" value="MBB3205584.1"/>
    <property type="molecule type" value="Genomic_DNA"/>
</dbReference>
<organism evidence="2 3">
    <name type="scientific">Aporhodopirellula rubra</name>
    <dbReference type="NCBI Taxonomy" id="980271"/>
    <lineage>
        <taxon>Bacteria</taxon>
        <taxon>Pseudomonadati</taxon>
        <taxon>Planctomycetota</taxon>
        <taxon>Planctomycetia</taxon>
        <taxon>Pirellulales</taxon>
        <taxon>Pirellulaceae</taxon>
        <taxon>Aporhodopirellula</taxon>
    </lineage>
</organism>
<dbReference type="PANTHER" id="PTHR46832:SF2">
    <property type="entry name" value="FUTALOSINE HYDROLASE"/>
    <property type="match status" value="1"/>
</dbReference>
<name>A0A7W5H4Q7_9BACT</name>
<proteinExistence type="predicted"/>
<sequence length="238" mass="25156">MVKTLLLVPTAMERDRLMIGLADCGEAGALFAKSTRVELCGFGIAAAGALTMQHLSMHRPERVVLAGIAGSLRADSQSQSECQVGAAYWFDTVVIDGIGVGEQSSFVSANEMGWQHVAPEVETPGVGDRIELVVPGSVSPRRRQRCLVTGCAGSSNRSMAVMRSQRVQKTLQAMGETDTVVAAEDMEGFSVALACEVASLPLSIVRGISNQAGDRDHAGWQIDEAINAVAKGLVEHFG</sequence>
<evidence type="ECO:0000313" key="3">
    <source>
        <dbReference type="Proteomes" id="UP000536179"/>
    </source>
</evidence>
<dbReference type="GO" id="GO:0009116">
    <property type="term" value="P:nucleoside metabolic process"/>
    <property type="evidence" value="ECO:0007669"/>
    <property type="project" value="InterPro"/>
</dbReference>
<keyword evidence="2" id="KW-0378">Hydrolase</keyword>
<gene>
    <name evidence="2" type="ORF">FHS27_001388</name>
</gene>
<dbReference type="SUPFAM" id="SSF53167">
    <property type="entry name" value="Purine and uridine phosphorylases"/>
    <property type="match status" value="1"/>
</dbReference>
<dbReference type="GO" id="GO:0008930">
    <property type="term" value="F:methylthioadenosine nucleosidase activity"/>
    <property type="evidence" value="ECO:0007669"/>
    <property type="project" value="TreeGrafter"/>
</dbReference>
<dbReference type="Gene3D" id="3.40.50.1580">
    <property type="entry name" value="Nucleoside phosphorylase domain"/>
    <property type="match status" value="1"/>
</dbReference>
<dbReference type="InterPro" id="IPR035994">
    <property type="entry name" value="Nucleoside_phosphorylase_sf"/>
</dbReference>
<keyword evidence="2" id="KW-0326">Glycosidase</keyword>
<dbReference type="InterPro" id="IPR000845">
    <property type="entry name" value="Nucleoside_phosphorylase_d"/>
</dbReference>
<dbReference type="GO" id="GO:0019284">
    <property type="term" value="P:L-methionine salvage from S-adenosylmethionine"/>
    <property type="evidence" value="ECO:0007669"/>
    <property type="project" value="TreeGrafter"/>
</dbReference>
<keyword evidence="3" id="KW-1185">Reference proteome</keyword>
<dbReference type="PANTHER" id="PTHR46832">
    <property type="entry name" value="5'-METHYLTHIOADENOSINE/S-ADENOSYLHOMOCYSTEINE NUCLEOSIDASE"/>
    <property type="match status" value="1"/>
</dbReference>
<dbReference type="GO" id="GO:0008782">
    <property type="term" value="F:adenosylhomocysteine nucleosidase activity"/>
    <property type="evidence" value="ECO:0007669"/>
    <property type="project" value="TreeGrafter"/>
</dbReference>
<comment type="caution">
    <text evidence="2">The sequence shown here is derived from an EMBL/GenBank/DDBJ whole genome shotgun (WGS) entry which is preliminary data.</text>
</comment>
<accession>A0A7W5H4Q7</accession>
<feature type="domain" description="Nucleoside phosphorylase" evidence="1">
    <location>
        <begin position="37"/>
        <end position="228"/>
    </location>
</feature>
<dbReference type="EC" id="3.2.2.26" evidence="2"/>
<dbReference type="Pfam" id="PF01048">
    <property type="entry name" value="PNP_UDP_1"/>
    <property type="match status" value="1"/>
</dbReference>
<dbReference type="GO" id="GO:0005829">
    <property type="term" value="C:cytosol"/>
    <property type="evidence" value="ECO:0007669"/>
    <property type="project" value="TreeGrafter"/>
</dbReference>
<evidence type="ECO:0000313" key="2">
    <source>
        <dbReference type="EMBL" id="MBB3205584.1"/>
    </source>
</evidence>
<dbReference type="AlphaFoldDB" id="A0A7W5H4Q7"/>
<evidence type="ECO:0000259" key="1">
    <source>
        <dbReference type="Pfam" id="PF01048"/>
    </source>
</evidence>
<dbReference type="Proteomes" id="UP000536179">
    <property type="component" value="Unassembled WGS sequence"/>
</dbReference>
<protein>
    <submittedName>
        <fullName evidence="2">Futalosine hydrolase</fullName>
        <ecNumber evidence="2">3.2.2.26</ecNumber>
    </submittedName>
</protein>
<reference evidence="2 3" key="1">
    <citation type="submission" date="2020-08" db="EMBL/GenBank/DDBJ databases">
        <title>Genomic Encyclopedia of Type Strains, Phase III (KMG-III): the genomes of soil and plant-associated and newly described type strains.</title>
        <authorList>
            <person name="Whitman W."/>
        </authorList>
    </citation>
    <scope>NUCLEOTIDE SEQUENCE [LARGE SCALE GENOMIC DNA]</scope>
    <source>
        <strain evidence="2 3">CECT 8075</strain>
    </source>
</reference>